<protein>
    <submittedName>
        <fullName evidence="2">Uncharacterized protein</fullName>
    </submittedName>
</protein>
<evidence type="ECO:0000313" key="2">
    <source>
        <dbReference type="EMBL" id="ODA14674.1"/>
    </source>
</evidence>
<comment type="caution">
    <text evidence="2">The sequence shown here is derived from an EMBL/GenBank/DDBJ whole genome shotgun (WGS) entry which is preliminary data.</text>
</comment>
<keyword evidence="1" id="KW-0472">Membrane</keyword>
<dbReference type="RefSeq" id="WP_068885810.1">
    <property type="nucleotide sequence ID" value="NZ_CBCRUU010000005.1"/>
</dbReference>
<dbReference type="EMBL" id="MBDL01000001">
    <property type="protein sequence ID" value="ODA14674.1"/>
    <property type="molecule type" value="Genomic_DNA"/>
</dbReference>
<feature type="transmembrane region" description="Helical" evidence="1">
    <location>
        <begin position="7"/>
        <end position="31"/>
    </location>
</feature>
<organism evidence="2 3">
    <name type="scientific">Acinetobacter celticus</name>
    <dbReference type="NCBI Taxonomy" id="1891224"/>
    <lineage>
        <taxon>Bacteria</taxon>
        <taxon>Pseudomonadati</taxon>
        <taxon>Pseudomonadota</taxon>
        <taxon>Gammaproteobacteria</taxon>
        <taxon>Moraxellales</taxon>
        <taxon>Moraxellaceae</taxon>
        <taxon>Acinetobacter</taxon>
    </lineage>
</organism>
<reference evidence="2 3" key="1">
    <citation type="submission" date="2016-07" db="EMBL/GenBank/DDBJ databases">
        <title>Acinetobacter sp. ANC 4603.</title>
        <authorList>
            <person name="Radolfova-Krizova L."/>
            <person name="Nemec A."/>
        </authorList>
    </citation>
    <scope>NUCLEOTIDE SEQUENCE [LARGE SCALE GENOMIC DNA]</scope>
    <source>
        <strain evidence="2 3">ANC 4603</strain>
    </source>
</reference>
<evidence type="ECO:0000256" key="1">
    <source>
        <dbReference type="SAM" id="Phobius"/>
    </source>
</evidence>
<sequence length="84" mass="10293">MSVILWIAIYTIYSLVTKWIISWGGAGYIQGWKTWFFFNMSQSEEWTKDQVIMMAWFFWILYTLWFLLGLFNPELRFYQLKNSP</sequence>
<dbReference type="AlphaFoldDB" id="A0A1C3D0W2"/>
<accession>A0A1C3D0W2</accession>
<name>A0A1C3D0W2_9GAMM</name>
<evidence type="ECO:0000313" key="3">
    <source>
        <dbReference type="Proteomes" id="UP000186553"/>
    </source>
</evidence>
<dbReference type="OrthoDB" id="8611964at2"/>
<keyword evidence="3" id="KW-1185">Reference proteome</keyword>
<gene>
    <name evidence="2" type="ORF">BBP83_02460</name>
</gene>
<keyword evidence="1" id="KW-1133">Transmembrane helix</keyword>
<feature type="transmembrane region" description="Helical" evidence="1">
    <location>
        <begin position="51"/>
        <end position="71"/>
    </location>
</feature>
<proteinExistence type="predicted"/>
<keyword evidence="1" id="KW-0812">Transmembrane</keyword>
<dbReference type="Proteomes" id="UP000186553">
    <property type="component" value="Unassembled WGS sequence"/>
</dbReference>